<dbReference type="AlphaFoldDB" id="A0A1W1UBN8"/>
<dbReference type="OrthoDB" id="1258529at2"/>
<sequence>MICNTGSKIVDALQKLNITGNVIPVRWYKTVIRENGKPHHPAIAVLGEVVYWYRPQEIVNDATGKIIGYRKKFKMELLQKNYQELSEKLNLTKREVQSAIVFLEKIGVLSRVFKTITTKTYTKIPNVLYLDMSVTKLIELTYAEEDHAKIEASLYIVDHTLECNTYNANDIQDVEDINSTENEVLHQNVTPSYTEMYDTPTPKCNTNTKNTTKSSTEIIFKEEYPSNPIHLFFKVKSHIKEKIDYELLVTNRPYDLKLIN</sequence>
<evidence type="ECO:0000313" key="1">
    <source>
        <dbReference type="EMBL" id="SMB78487.1"/>
    </source>
</evidence>
<gene>
    <name evidence="1" type="ORF">SAMN00017477_0052</name>
</gene>
<feature type="non-terminal residue" evidence="1">
    <location>
        <position position="260"/>
    </location>
</feature>
<reference evidence="2" key="1">
    <citation type="submission" date="2017-04" db="EMBL/GenBank/DDBJ databases">
        <authorList>
            <person name="Varghese N."/>
            <person name="Submissions S."/>
        </authorList>
    </citation>
    <scope>NUCLEOTIDE SEQUENCE [LARGE SCALE GENOMIC DNA]</scope>
    <source>
        <strain evidence="2">DSM 20463</strain>
    </source>
</reference>
<proteinExistence type="predicted"/>
<keyword evidence="2" id="KW-1185">Reference proteome</keyword>
<dbReference type="RefSeq" id="WP_084229751.1">
    <property type="nucleotide sequence ID" value="NZ_FWWR01000008.1"/>
</dbReference>
<organism evidence="1 2">
    <name type="scientific">Peptoniphilus asaccharolyticus DSM 20463</name>
    <dbReference type="NCBI Taxonomy" id="573058"/>
    <lineage>
        <taxon>Bacteria</taxon>
        <taxon>Bacillati</taxon>
        <taxon>Bacillota</taxon>
        <taxon>Tissierellia</taxon>
        <taxon>Tissierellales</taxon>
        <taxon>Peptoniphilaceae</taxon>
        <taxon>Peptoniphilus</taxon>
    </lineage>
</organism>
<name>A0A1W1UBN8_PEPAS</name>
<dbReference type="Proteomes" id="UP000192368">
    <property type="component" value="Unassembled WGS sequence"/>
</dbReference>
<evidence type="ECO:0000313" key="2">
    <source>
        <dbReference type="Proteomes" id="UP000192368"/>
    </source>
</evidence>
<dbReference type="EMBL" id="FWWR01000008">
    <property type="protein sequence ID" value="SMB78487.1"/>
    <property type="molecule type" value="Genomic_DNA"/>
</dbReference>
<accession>A0A1W1UBN8</accession>
<protein>
    <submittedName>
        <fullName evidence="1">Primosome, DnaD subunit</fullName>
    </submittedName>
</protein>